<evidence type="ECO:0000313" key="1">
    <source>
        <dbReference type="EMBL" id="KAI8559190.1"/>
    </source>
</evidence>
<proteinExistence type="predicted"/>
<protein>
    <submittedName>
        <fullName evidence="1">Uncharacterized protein</fullName>
    </submittedName>
</protein>
<dbReference type="EMBL" id="CM046391">
    <property type="protein sequence ID" value="KAI8559190.1"/>
    <property type="molecule type" value="Genomic_DNA"/>
</dbReference>
<dbReference type="Proteomes" id="UP001062846">
    <property type="component" value="Chromosome 4"/>
</dbReference>
<keyword evidence="2" id="KW-1185">Reference proteome</keyword>
<gene>
    <name evidence="1" type="ORF">RHMOL_Rhmol04G0153700</name>
</gene>
<name>A0ACC0P0S0_RHOML</name>
<sequence>MFKDLTEFREARTHLKEDAGSLSEANTKEEDMHINEINPKGKRVHPVIGAMLCSCKASKGSTLNPQSSCRS</sequence>
<comment type="caution">
    <text evidence="1">The sequence shown here is derived from an EMBL/GenBank/DDBJ whole genome shotgun (WGS) entry which is preliminary data.</text>
</comment>
<organism evidence="1 2">
    <name type="scientific">Rhododendron molle</name>
    <name type="common">Chinese azalea</name>
    <name type="synonym">Azalea mollis</name>
    <dbReference type="NCBI Taxonomy" id="49168"/>
    <lineage>
        <taxon>Eukaryota</taxon>
        <taxon>Viridiplantae</taxon>
        <taxon>Streptophyta</taxon>
        <taxon>Embryophyta</taxon>
        <taxon>Tracheophyta</taxon>
        <taxon>Spermatophyta</taxon>
        <taxon>Magnoliopsida</taxon>
        <taxon>eudicotyledons</taxon>
        <taxon>Gunneridae</taxon>
        <taxon>Pentapetalae</taxon>
        <taxon>asterids</taxon>
        <taxon>Ericales</taxon>
        <taxon>Ericaceae</taxon>
        <taxon>Ericoideae</taxon>
        <taxon>Rhodoreae</taxon>
        <taxon>Rhododendron</taxon>
    </lineage>
</organism>
<evidence type="ECO:0000313" key="2">
    <source>
        <dbReference type="Proteomes" id="UP001062846"/>
    </source>
</evidence>
<reference evidence="1" key="1">
    <citation type="submission" date="2022-02" db="EMBL/GenBank/DDBJ databases">
        <title>Plant Genome Project.</title>
        <authorList>
            <person name="Zhang R.-G."/>
        </authorList>
    </citation>
    <scope>NUCLEOTIDE SEQUENCE</scope>
    <source>
        <strain evidence="1">AT1</strain>
    </source>
</reference>
<accession>A0ACC0P0S0</accession>